<dbReference type="InterPro" id="IPR045274">
    <property type="entry name" value="WAK-like"/>
</dbReference>
<dbReference type="PANTHER" id="PTHR27005">
    <property type="entry name" value="WALL-ASSOCIATED RECEPTOR KINASE-LIKE 21"/>
    <property type="match status" value="1"/>
</dbReference>
<dbReference type="Gene3D" id="1.10.510.10">
    <property type="entry name" value="Transferase(Phosphotransferase) domain 1"/>
    <property type="match status" value="1"/>
</dbReference>
<keyword evidence="8" id="KW-0067">ATP-binding</keyword>
<dbReference type="Pfam" id="PF07645">
    <property type="entry name" value="EGF_CA"/>
    <property type="match status" value="1"/>
</dbReference>
<keyword evidence="6" id="KW-0547">Nucleotide-binding</keyword>
<feature type="transmembrane region" description="Helical" evidence="15">
    <location>
        <begin position="323"/>
        <end position="347"/>
    </location>
</feature>
<feature type="domain" description="Protein kinase" evidence="17">
    <location>
        <begin position="396"/>
        <end position="677"/>
    </location>
</feature>
<comment type="subcellular location">
    <subcellularLocation>
        <location evidence="1">Membrane</location>
        <topology evidence="1">Single-pass type I membrane protein</topology>
    </subcellularLocation>
</comment>
<feature type="signal peptide" evidence="16">
    <location>
        <begin position="1"/>
        <end position="24"/>
    </location>
</feature>
<keyword evidence="19" id="KW-1185">Reference proteome</keyword>
<gene>
    <name evidence="18" type="ORF">P3X46_033887</name>
</gene>
<dbReference type="InterPro" id="IPR018097">
    <property type="entry name" value="EGF_Ca-bd_CS"/>
</dbReference>
<keyword evidence="10 15" id="KW-0472">Membrane</keyword>
<keyword evidence="9 15" id="KW-1133">Transmembrane helix</keyword>
<dbReference type="Gene3D" id="2.10.25.10">
    <property type="entry name" value="Laminin"/>
    <property type="match status" value="2"/>
</dbReference>
<dbReference type="CDD" id="cd14066">
    <property type="entry name" value="STKc_IRAK"/>
    <property type="match status" value="1"/>
</dbReference>
<evidence type="ECO:0000256" key="6">
    <source>
        <dbReference type="ARBA" id="ARBA00022741"/>
    </source>
</evidence>
<evidence type="ECO:0000256" key="7">
    <source>
        <dbReference type="ARBA" id="ARBA00022777"/>
    </source>
</evidence>
<evidence type="ECO:0000313" key="18">
    <source>
        <dbReference type="EMBL" id="KAJ9129319.1"/>
    </source>
</evidence>
<reference evidence="18 19" key="1">
    <citation type="journal article" date="2023" name="Plant Biotechnol. J.">
        <title>Chromosome-level wild Hevea brasiliensis genome provides new tools for genomic-assisted breeding and valuable loci to elevate rubber yield.</title>
        <authorList>
            <person name="Cheng H."/>
            <person name="Song X."/>
            <person name="Hu Y."/>
            <person name="Wu T."/>
            <person name="Yang Q."/>
            <person name="An Z."/>
            <person name="Feng S."/>
            <person name="Deng Z."/>
            <person name="Wu W."/>
            <person name="Zeng X."/>
            <person name="Tu M."/>
            <person name="Wang X."/>
            <person name="Huang H."/>
        </authorList>
    </citation>
    <scope>NUCLEOTIDE SEQUENCE [LARGE SCALE GENOMIC DNA]</scope>
    <source>
        <strain evidence="18">MT/VB/25A 57/8</strain>
    </source>
</reference>
<evidence type="ECO:0000256" key="8">
    <source>
        <dbReference type="ARBA" id="ARBA00022840"/>
    </source>
</evidence>
<evidence type="ECO:0000256" key="16">
    <source>
        <dbReference type="SAM" id="SignalP"/>
    </source>
</evidence>
<evidence type="ECO:0000259" key="17">
    <source>
        <dbReference type="PROSITE" id="PS50011"/>
    </source>
</evidence>
<dbReference type="Pfam" id="PF13947">
    <property type="entry name" value="GUB_WAK_bind"/>
    <property type="match status" value="1"/>
</dbReference>
<keyword evidence="4 15" id="KW-0812">Transmembrane</keyword>
<evidence type="ECO:0000256" key="13">
    <source>
        <dbReference type="ARBA" id="ARBA00047558"/>
    </source>
</evidence>
<dbReference type="SMART" id="SM00220">
    <property type="entry name" value="S_TKc"/>
    <property type="match status" value="1"/>
</dbReference>
<keyword evidence="7" id="KW-0418">Kinase</keyword>
<protein>
    <recommendedName>
        <fullName evidence="17">Protein kinase domain-containing protein</fullName>
    </recommendedName>
</protein>
<name>A0ABQ9K9I2_HEVBR</name>
<dbReference type="InterPro" id="IPR011009">
    <property type="entry name" value="Kinase-like_dom_sf"/>
</dbReference>
<comment type="catalytic activity">
    <reaction evidence="13">
        <text>L-seryl-[protein] + ATP = O-phospho-L-seryl-[protein] + ADP + H(+)</text>
        <dbReference type="Rhea" id="RHEA:17989"/>
        <dbReference type="Rhea" id="RHEA-COMP:9863"/>
        <dbReference type="Rhea" id="RHEA-COMP:11604"/>
        <dbReference type="ChEBI" id="CHEBI:15378"/>
        <dbReference type="ChEBI" id="CHEBI:29999"/>
        <dbReference type="ChEBI" id="CHEBI:30616"/>
        <dbReference type="ChEBI" id="CHEBI:83421"/>
        <dbReference type="ChEBI" id="CHEBI:456216"/>
    </reaction>
</comment>
<evidence type="ECO:0000256" key="3">
    <source>
        <dbReference type="ARBA" id="ARBA00022679"/>
    </source>
</evidence>
<dbReference type="CDD" id="cd00054">
    <property type="entry name" value="EGF_CA"/>
    <property type="match status" value="1"/>
</dbReference>
<keyword evidence="12" id="KW-0325">Glycoprotein</keyword>
<evidence type="ECO:0000256" key="11">
    <source>
        <dbReference type="ARBA" id="ARBA00023157"/>
    </source>
</evidence>
<dbReference type="PANTHER" id="PTHR27005:SF335">
    <property type="entry name" value="PROTEIN KINASE DOMAIN-CONTAINING PROTEIN"/>
    <property type="match status" value="1"/>
</dbReference>
<dbReference type="Proteomes" id="UP001174677">
    <property type="component" value="Unassembled WGS sequence"/>
</dbReference>
<accession>A0ABQ9K9I2</accession>
<evidence type="ECO:0000256" key="4">
    <source>
        <dbReference type="ARBA" id="ARBA00022692"/>
    </source>
</evidence>
<evidence type="ECO:0000256" key="14">
    <source>
        <dbReference type="ARBA" id="ARBA00047951"/>
    </source>
</evidence>
<feature type="chain" id="PRO_5045829213" description="Protein kinase domain-containing protein" evidence="16">
    <location>
        <begin position="25"/>
        <end position="707"/>
    </location>
</feature>
<dbReference type="PROSITE" id="PS00108">
    <property type="entry name" value="PROTEIN_KINASE_ST"/>
    <property type="match status" value="1"/>
</dbReference>
<comment type="catalytic activity">
    <reaction evidence="14">
        <text>L-threonyl-[protein] + ATP = O-phospho-L-threonyl-[protein] + ADP + H(+)</text>
        <dbReference type="Rhea" id="RHEA:46608"/>
        <dbReference type="Rhea" id="RHEA-COMP:11060"/>
        <dbReference type="Rhea" id="RHEA-COMP:11605"/>
        <dbReference type="ChEBI" id="CHEBI:15378"/>
        <dbReference type="ChEBI" id="CHEBI:30013"/>
        <dbReference type="ChEBI" id="CHEBI:30616"/>
        <dbReference type="ChEBI" id="CHEBI:61977"/>
        <dbReference type="ChEBI" id="CHEBI:456216"/>
    </reaction>
</comment>
<dbReference type="InterPro" id="IPR000719">
    <property type="entry name" value="Prot_kinase_dom"/>
</dbReference>
<dbReference type="InterPro" id="IPR008271">
    <property type="entry name" value="Ser/Thr_kinase_AS"/>
</dbReference>
<dbReference type="InterPro" id="IPR049883">
    <property type="entry name" value="NOTCH1_EGF-like"/>
</dbReference>
<evidence type="ECO:0000256" key="1">
    <source>
        <dbReference type="ARBA" id="ARBA00004479"/>
    </source>
</evidence>
<dbReference type="PROSITE" id="PS50011">
    <property type="entry name" value="PROTEIN_KINASE_DOM"/>
    <property type="match status" value="1"/>
</dbReference>
<evidence type="ECO:0000256" key="5">
    <source>
        <dbReference type="ARBA" id="ARBA00022729"/>
    </source>
</evidence>
<evidence type="ECO:0000256" key="15">
    <source>
        <dbReference type="SAM" id="Phobius"/>
    </source>
</evidence>
<keyword evidence="11" id="KW-1015">Disulfide bond</keyword>
<evidence type="ECO:0000256" key="10">
    <source>
        <dbReference type="ARBA" id="ARBA00023136"/>
    </source>
</evidence>
<keyword evidence="3" id="KW-0808">Transferase</keyword>
<dbReference type="SUPFAM" id="SSF56112">
    <property type="entry name" value="Protein kinase-like (PK-like)"/>
    <property type="match status" value="1"/>
</dbReference>
<evidence type="ECO:0000313" key="19">
    <source>
        <dbReference type="Proteomes" id="UP001174677"/>
    </source>
</evidence>
<dbReference type="Pfam" id="PF00069">
    <property type="entry name" value="Pkinase"/>
    <property type="match status" value="1"/>
</dbReference>
<dbReference type="Pfam" id="PF08488">
    <property type="entry name" value="WAK"/>
    <property type="match status" value="1"/>
</dbReference>
<proteinExistence type="predicted"/>
<evidence type="ECO:0000256" key="2">
    <source>
        <dbReference type="ARBA" id="ARBA00022527"/>
    </source>
</evidence>
<keyword evidence="5 16" id="KW-0732">Signal</keyword>
<dbReference type="Gene3D" id="3.30.200.20">
    <property type="entry name" value="Phosphorylase Kinase, domain 1"/>
    <property type="match status" value="1"/>
</dbReference>
<keyword evidence="2" id="KW-0723">Serine/threonine-protein kinase</keyword>
<evidence type="ECO:0000256" key="9">
    <source>
        <dbReference type="ARBA" id="ARBA00022989"/>
    </source>
</evidence>
<dbReference type="InterPro" id="IPR025287">
    <property type="entry name" value="WAK_GUB"/>
</dbReference>
<dbReference type="EMBL" id="JARPOI010000168">
    <property type="protein sequence ID" value="KAJ9129319.1"/>
    <property type="molecule type" value="Genomic_DNA"/>
</dbReference>
<evidence type="ECO:0000256" key="12">
    <source>
        <dbReference type="ARBA" id="ARBA00023180"/>
    </source>
</evidence>
<dbReference type="InterPro" id="IPR013695">
    <property type="entry name" value="WAK"/>
</dbReference>
<comment type="caution">
    <text evidence="18">The sequence shown here is derived from an EMBL/GenBank/DDBJ whole genome shotgun (WGS) entry which is preliminary data.</text>
</comment>
<dbReference type="PROSITE" id="PS01187">
    <property type="entry name" value="EGF_CA"/>
    <property type="match status" value="1"/>
</dbReference>
<sequence>MGMRLVSQVNFSLAILLTMQLAIAAAPMAKPNCTDHCGSISIPYPFGIGKDCYMEDWFEIECDNTINPPRPLLSRFNMEVFRIDLGSSAVKVESPIISSNCSGREDGMPVNLTGSPFLLSDENVFTATGCNTRALVTYNSPQLVGCDSTCLGEQNDVDWREMLPKIMRKGSDGNWLREYCSGYNCCQTIIPSLVQVFNPILQDKDGNQNKGGCKLAFIAGGSGTIFQRNKDPYVQFPMLIDWMINSSRKKDVDWETVNCFNYSDNSFNEPVFRCSCKNGYEGNPYLRCTDIDECKDPTYGQCQGILRCVNTRGSYKCVPDAKWIIIFGLCAGIIILFVLILGARCLYKSVKKRNNIRRREKFFKRMLQQQISSSQGNVEKAKIFSLKELEKATDHFNVNRIIGQGGQGTVYKGMLADGRIVAVKKSKIVDEAKVEHFINEVVILSLINHRNMVKLLGCCLEAEVPLLIYEFVSNGTLFRYLHEQDEEFPLSWATRLQIATEISGALSYLHSAAPIPIFHRDIKSKNILLDEKYKAKVSDFGISRLIAIGQTHLTTNVQGTFGYLDPEYFQTSQFTEKSDVYSFGVVLVELLTGQEPICSAKSEEVTSLATIFIQMMENNKLFEIIDPRIIEQYSIKEEVMAVANLAKRCLNLNGKKRPTMKQVTLELETIRYSHENVYVEEIWEETELDLQDVAAASSSTSVSSTTW</sequence>
<organism evidence="18 19">
    <name type="scientific">Hevea brasiliensis</name>
    <name type="common">Para rubber tree</name>
    <name type="synonym">Siphonia brasiliensis</name>
    <dbReference type="NCBI Taxonomy" id="3981"/>
    <lineage>
        <taxon>Eukaryota</taxon>
        <taxon>Viridiplantae</taxon>
        <taxon>Streptophyta</taxon>
        <taxon>Embryophyta</taxon>
        <taxon>Tracheophyta</taxon>
        <taxon>Spermatophyta</taxon>
        <taxon>Magnoliopsida</taxon>
        <taxon>eudicotyledons</taxon>
        <taxon>Gunneridae</taxon>
        <taxon>Pentapetalae</taxon>
        <taxon>rosids</taxon>
        <taxon>fabids</taxon>
        <taxon>Malpighiales</taxon>
        <taxon>Euphorbiaceae</taxon>
        <taxon>Crotonoideae</taxon>
        <taxon>Micrandreae</taxon>
        <taxon>Hevea</taxon>
    </lineage>
</organism>